<evidence type="ECO:0000256" key="1">
    <source>
        <dbReference type="ARBA" id="ARBA00001938"/>
    </source>
</evidence>
<dbReference type="Gene3D" id="3.30.559.10">
    <property type="entry name" value="Chloramphenicol acetyltransferase-like domain"/>
    <property type="match status" value="1"/>
</dbReference>
<protein>
    <recommendedName>
        <fullName evidence="6">Dihydrolipoamide acetyltransferase component of pyruvate dehydrogenase complex</fullName>
        <ecNumber evidence="6">2.3.1.-</ecNumber>
    </recommendedName>
</protein>
<keyword evidence="4 6" id="KW-0450">Lipoyl</keyword>
<comment type="cofactor">
    <cofactor evidence="1 6">
        <name>(R)-lipoate</name>
        <dbReference type="ChEBI" id="CHEBI:83088"/>
    </cofactor>
</comment>
<feature type="domain" description="Lipoyl-binding" evidence="7">
    <location>
        <begin position="2"/>
        <end position="77"/>
    </location>
</feature>
<dbReference type="InterPro" id="IPR011053">
    <property type="entry name" value="Single_hybrid_motif"/>
</dbReference>
<dbReference type="SUPFAM" id="SSF52777">
    <property type="entry name" value="CoA-dependent acyltransferases"/>
    <property type="match status" value="1"/>
</dbReference>
<dbReference type="Pfam" id="PF00198">
    <property type="entry name" value="2-oxoacid_dh"/>
    <property type="match status" value="1"/>
</dbReference>
<sequence>MAYEFKLPDIGEGLQEAEIIRWLVSKSDQIERDQPIVEVQTDKATVEISTPVAGTVHTLAGDEGGVVKVGEPLITIIQESETLANTPSPPQENIAATTRKESVIAIPQTGKPSKDRLPQPKQKRIVAAPTVRKKARDLNIPIKEVTGTGKAGRVTEEDLYRYLKEKQEPPLIKQEYRSHPEKIRTERIKIRGLRKVIAEKMTRSAYTAPHVTGMDEIDVSNLIQLRKNIITQLDKDAKITYLPFIMKAIVKALKENPYFNSSIDEQNNEIVLTKQYNIGIATATKEGVVVPVIKEVDQKSILEIAEEIANLIEKARQNKLSMEDISGGTFTITSTGADGGWYATPIINYPEVAIFGAHSIKKKPVVVDNEIVIRSVMGISITFDHRVIDGEPAGRFMRIVKDTLEHPELLLLDLR</sequence>
<accession>A0ABW5RN80</accession>
<dbReference type="InterPro" id="IPR004167">
    <property type="entry name" value="PSBD"/>
</dbReference>
<evidence type="ECO:0000256" key="5">
    <source>
        <dbReference type="ARBA" id="ARBA00023315"/>
    </source>
</evidence>
<evidence type="ECO:0000256" key="4">
    <source>
        <dbReference type="ARBA" id="ARBA00022823"/>
    </source>
</evidence>
<evidence type="ECO:0000256" key="6">
    <source>
        <dbReference type="RuleBase" id="RU003423"/>
    </source>
</evidence>
<name>A0ABW5RN80_9BACI</name>
<dbReference type="GO" id="GO:0016746">
    <property type="term" value="F:acyltransferase activity"/>
    <property type="evidence" value="ECO:0007669"/>
    <property type="project" value="UniProtKB-KW"/>
</dbReference>
<dbReference type="SUPFAM" id="SSF51230">
    <property type="entry name" value="Single hybrid motif"/>
    <property type="match status" value="1"/>
</dbReference>
<dbReference type="PANTHER" id="PTHR43178">
    <property type="entry name" value="DIHYDROLIPOAMIDE ACETYLTRANSFERASE COMPONENT OF PYRUVATE DEHYDROGENASE COMPLEX"/>
    <property type="match status" value="1"/>
</dbReference>
<dbReference type="Gene3D" id="2.40.50.100">
    <property type="match status" value="1"/>
</dbReference>
<dbReference type="Pfam" id="PF00364">
    <property type="entry name" value="Biotin_lipoyl"/>
    <property type="match status" value="1"/>
</dbReference>
<evidence type="ECO:0000256" key="3">
    <source>
        <dbReference type="ARBA" id="ARBA00022679"/>
    </source>
</evidence>
<dbReference type="PROSITE" id="PS51826">
    <property type="entry name" value="PSBD"/>
    <property type="match status" value="1"/>
</dbReference>
<comment type="caution">
    <text evidence="9">The sequence shown here is derived from an EMBL/GenBank/DDBJ whole genome shotgun (WGS) entry which is preliminary data.</text>
</comment>
<keyword evidence="10" id="KW-1185">Reference proteome</keyword>
<dbReference type="InterPro" id="IPR050743">
    <property type="entry name" value="2-oxoacid_DH_E2_comp"/>
</dbReference>
<evidence type="ECO:0000259" key="7">
    <source>
        <dbReference type="PROSITE" id="PS50968"/>
    </source>
</evidence>
<dbReference type="EMBL" id="JBHUMF010000008">
    <property type="protein sequence ID" value="MFD2679761.1"/>
    <property type="molecule type" value="Genomic_DNA"/>
</dbReference>
<dbReference type="Pfam" id="PF02817">
    <property type="entry name" value="E3_binding"/>
    <property type="match status" value="1"/>
</dbReference>
<dbReference type="EC" id="2.3.1.-" evidence="6"/>
<dbReference type="InterPro" id="IPR001078">
    <property type="entry name" value="2-oxoacid_DH_actylTfrase"/>
</dbReference>
<feature type="domain" description="Peripheral subunit-binding (PSBD)" evidence="8">
    <location>
        <begin position="126"/>
        <end position="163"/>
    </location>
</feature>
<proteinExistence type="inferred from homology"/>
<dbReference type="InterPro" id="IPR000089">
    <property type="entry name" value="Biotin_lipoyl"/>
</dbReference>
<evidence type="ECO:0000313" key="9">
    <source>
        <dbReference type="EMBL" id="MFD2679761.1"/>
    </source>
</evidence>
<dbReference type="PROSITE" id="PS50968">
    <property type="entry name" value="BIOTINYL_LIPOYL"/>
    <property type="match status" value="1"/>
</dbReference>
<evidence type="ECO:0000313" key="10">
    <source>
        <dbReference type="Proteomes" id="UP001597506"/>
    </source>
</evidence>
<dbReference type="PANTHER" id="PTHR43178:SF5">
    <property type="entry name" value="LIPOAMIDE ACYLTRANSFERASE COMPONENT OF BRANCHED-CHAIN ALPHA-KETO ACID DEHYDROGENASE COMPLEX, MITOCHONDRIAL"/>
    <property type="match status" value="1"/>
</dbReference>
<evidence type="ECO:0000259" key="8">
    <source>
        <dbReference type="PROSITE" id="PS51826"/>
    </source>
</evidence>
<dbReference type="RefSeq" id="WP_377932659.1">
    <property type="nucleotide sequence ID" value="NZ_JBHUMF010000008.1"/>
</dbReference>
<keyword evidence="5 6" id="KW-0012">Acyltransferase</keyword>
<comment type="similarity">
    <text evidence="2 6">Belongs to the 2-oxoacid dehydrogenase family.</text>
</comment>
<dbReference type="InterPro" id="IPR036625">
    <property type="entry name" value="E3-bd_dom_sf"/>
</dbReference>
<dbReference type="Proteomes" id="UP001597506">
    <property type="component" value="Unassembled WGS sequence"/>
</dbReference>
<reference evidence="10" key="1">
    <citation type="journal article" date="2019" name="Int. J. Syst. Evol. Microbiol.">
        <title>The Global Catalogue of Microorganisms (GCM) 10K type strain sequencing project: providing services to taxonomists for standard genome sequencing and annotation.</title>
        <authorList>
            <consortium name="The Broad Institute Genomics Platform"/>
            <consortium name="The Broad Institute Genome Sequencing Center for Infectious Disease"/>
            <person name="Wu L."/>
            <person name="Ma J."/>
        </authorList>
    </citation>
    <scope>NUCLEOTIDE SEQUENCE [LARGE SCALE GENOMIC DNA]</scope>
    <source>
        <strain evidence="10">KCTC 3913</strain>
    </source>
</reference>
<keyword evidence="3 6" id="KW-0808">Transferase</keyword>
<dbReference type="Gene3D" id="4.10.320.10">
    <property type="entry name" value="E3-binding domain"/>
    <property type="match status" value="1"/>
</dbReference>
<organism evidence="9 10">
    <name type="scientific">Bacillus seohaeanensis</name>
    <dbReference type="NCBI Taxonomy" id="284580"/>
    <lineage>
        <taxon>Bacteria</taxon>
        <taxon>Bacillati</taxon>
        <taxon>Bacillota</taxon>
        <taxon>Bacilli</taxon>
        <taxon>Bacillales</taxon>
        <taxon>Bacillaceae</taxon>
        <taxon>Bacillus</taxon>
    </lineage>
</organism>
<dbReference type="InterPro" id="IPR023213">
    <property type="entry name" value="CAT-like_dom_sf"/>
</dbReference>
<dbReference type="SUPFAM" id="SSF47005">
    <property type="entry name" value="Peripheral subunit-binding domain of 2-oxo acid dehydrogenase complex"/>
    <property type="match status" value="1"/>
</dbReference>
<gene>
    <name evidence="9" type="ORF">ACFSUL_03240</name>
</gene>
<evidence type="ECO:0000256" key="2">
    <source>
        <dbReference type="ARBA" id="ARBA00007317"/>
    </source>
</evidence>
<dbReference type="CDD" id="cd06849">
    <property type="entry name" value="lipoyl_domain"/>
    <property type="match status" value="1"/>
</dbReference>